<dbReference type="KEGG" id="fpp:FPB0191_00360"/>
<organism evidence="2 3">
    <name type="scientific">Frischella perrara</name>
    <dbReference type="NCBI Taxonomy" id="1267021"/>
    <lineage>
        <taxon>Bacteria</taxon>
        <taxon>Pseudomonadati</taxon>
        <taxon>Pseudomonadota</taxon>
        <taxon>Gammaproteobacteria</taxon>
        <taxon>Orbales</taxon>
        <taxon>Orbaceae</taxon>
        <taxon>Frischella</taxon>
    </lineage>
</organism>
<feature type="signal peptide" evidence="1">
    <location>
        <begin position="1"/>
        <end position="17"/>
    </location>
</feature>
<keyword evidence="3" id="KW-1185">Reference proteome</keyword>
<accession>A0A0A7RY62</accession>
<dbReference type="RefSeq" id="WP_146202368.1">
    <property type="nucleotide sequence ID" value="NZ_CP009056.1"/>
</dbReference>
<protein>
    <submittedName>
        <fullName evidence="2">Uncharacterized protein</fullName>
    </submittedName>
</protein>
<sequence length="214" mass="24601">MMKTIILLCLCIYSVFAFPNEHSGAVQSLVKSLTECNDLFFSNISKYKNELIPNVPIEEISDQLAYIPVKNRKMHNANYVQFAQPIRYGSLIINGYYDNSLNLGKRGDYYFWGFVIDNSLEEIRSELNFLSWTEIEKDSLYTFNLKIHRSEDSIETWHNNPNTNIGIKTMPAQGTAEKLLLLEKTPDATYLVCSLQGYFPPEVLAIIRPDIVNQ</sequence>
<dbReference type="AlphaFoldDB" id="A0A0A7RY62"/>
<dbReference type="HOGENOM" id="CLU_091649_0_0_6"/>
<evidence type="ECO:0000313" key="2">
    <source>
        <dbReference type="EMBL" id="AJA44198.1"/>
    </source>
</evidence>
<evidence type="ECO:0000313" key="3">
    <source>
        <dbReference type="Proteomes" id="UP000030901"/>
    </source>
</evidence>
<evidence type="ECO:0000256" key="1">
    <source>
        <dbReference type="SAM" id="SignalP"/>
    </source>
</evidence>
<reference evidence="2 3" key="1">
    <citation type="journal article" date="2014" name="Appl. Environ. Microbiol.">
        <title>Gut symbionts from distinct hosts exhibit genotoxic activity via divergent colibactin biosynthetic pathways.</title>
        <authorList>
            <person name="Engel P."/>
            <person name="Vizcaino M.I."/>
            <person name="Crawford J.M."/>
        </authorList>
    </citation>
    <scope>NUCLEOTIDE SEQUENCE [LARGE SCALE GENOMIC DNA]</scope>
    <source>
        <strain evidence="2 3">PEB0191</strain>
    </source>
</reference>
<proteinExistence type="predicted"/>
<name>A0A0A7RY62_FRIPE</name>
<dbReference type="EMBL" id="CP009056">
    <property type="protein sequence ID" value="AJA44198.1"/>
    <property type="molecule type" value="Genomic_DNA"/>
</dbReference>
<dbReference type="Proteomes" id="UP000030901">
    <property type="component" value="Chromosome"/>
</dbReference>
<gene>
    <name evidence="2" type="ORF">FPB0191_00360</name>
</gene>
<keyword evidence="1" id="KW-0732">Signal</keyword>
<feature type="chain" id="PRO_5002032684" evidence="1">
    <location>
        <begin position="18"/>
        <end position="214"/>
    </location>
</feature>